<dbReference type="EMBL" id="BAABHW010000004">
    <property type="protein sequence ID" value="GAA5077876.1"/>
    <property type="molecule type" value="Genomic_DNA"/>
</dbReference>
<reference evidence="3" key="1">
    <citation type="journal article" date="2019" name="Int. J. Syst. Evol. Microbiol.">
        <title>The Global Catalogue of Microorganisms (GCM) 10K type strain sequencing project: providing services to taxonomists for standard genome sequencing and annotation.</title>
        <authorList>
            <consortium name="The Broad Institute Genomics Platform"/>
            <consortium name="The Broad Institute Genome Sequencing Center for Infectious Disease"/>
            <person name="Wu L."/>
            <person name="Ma J."/>
        </authorList>
    </citation>
    <scope>NUCLEOTIDE SEQUENCE [LARGE SCALE GENOMIC DNA]</scope>
    <source>
        <strain evidence="3">JCM 18015</strain>
    </source>
</reference>
<proteinExistence type="predicted"/>
<dbReference type="RefSeq" id="WP_259549458.1">
    <property type="nucleotide sequence ID" value="NZ_BAABHW010000004.1"/>
</dbReference>
<dbReference type="Pfam" id="PF08241">
    <property type="entry name" value="Methyltransf_11"/>
    <property type="match status" value="1"/>
</dbReference>
<dbReference type="Proteomes" id="UP001499910">
    <property type="component" value="Unassembled WGS sequence"/>
</dbReference>
<evidence type="ECO:0000313" key="2">
    <source>
        <dbReference type="EMBL" id="GAA5077876.1"/>
    </source>
</evidence>
<feature type="domain" description="Methyltransferase type 11" evidence="1">
    <location>
        <begin position="95"/>
        <end position="190"/>
    </location>
</feature>
<dbReference type="InterPro" id="IPR013216">
    <property type="entry name" value="Methyltransf_11"/>
</dbReference>
<name>A0ABP9LK68_9RHOB</name>
<evidence type="ECO:0000313" key="3">
    <source>
        <dbReference type="Proteomes" id="UP001499910"/>
    </source>
</evidence>
<dbReference type="Gene3D" id="3.40.50.150">
    <property type="entry name" value="Vaccinia Virus protein VP39"/>
    <property type="match status" value="1"/>
</dbReference>
<dbReference type="SUPFAM" id="SSF53335">
    <property type="entry name" value="S-adenosyl-L-methionine-dependent methyltransferases"/>
    <property type="match status" value="1"/>
</dbReference>
<keyword evidence="3" id="KW-1185">Reference proteome</keyword>
<dbReference type="InterPro" id="IPR029063">
    <property type="entry name" value="SAM-dependent_MTases_sf"/>
</dbReference>
<accession>A0ABP9LK68</accession>
<gene>
    <name evidence="2" type="ORF">GCM10023209_28580</name>
</gene>
<sequence length="349" mass="37074">MDAPSGYVALICPACGGGQLWIRDGLMNCRQCGHEVRAEGGVHALALGSAPPADTQAGDVARAFFPTEAARRSHFRDLQMIIEQVMGRRHLSDVLEIGATGGAWTAGLSASDRVRKLYTTETSAAALNHLVSIAAAPGTIILQSGAETLDFAPESLDMVVGRATLCQLGDPNAMLTRIRGWLKPGGAAIFLEPCLQGKIWAAFAMDLIRRFEEAGGPNDEAPASGGFLGRKPAAKKGLSPLAMMRLEGGTRQVLQGAQGIGRGEDRVFDISTLCGVGYEAGFAECFPIDQPQDEVTPLRRLKNTLEGLLGHEKGALERYAPVFEALDATFGALHETAPVAPMVYFVFRA</sequence>
<protein>
    <recommendedName>
        <fullName evidence="1">Methyltransferase type 11 domain-containing protein</fullName>
    </recommendedName>
</protein>
<evidence type="ECO:0000259" key="1">
    <source>
        <dbReference type="Pfam" id="PF08241"/>
    </source>
</evidence>
<dbReference type="CDD" id="cd02440">
    <property type="entry name" value="AdoMet_MTases"/>
    <property type="match status" value="1"/>
</dbReference>
<organism evidence="2 3">
    <name type="scientific">[Roseibacterium] beibuensis</name>
    <dbReference type="NCBI Taxonomy" id="1193142"/>
    <lineage>
        <taxon>Bacteria</taxon>
        <taxon>Pseudomonadati</taxon>
        <taxon>Pseudomonadota</taxon>
        <taxon>Alphaproteobacteria</taxon>
        <taxon>Rhodobacterales</taxon>
        <taxon>Roseobacteraceae</taxon>
        <taxon>Roseicyclus</taxon>
    </lineage>
</organism>
<comment type="caution">
    <text evidence="2">The sequence shown here is derived from an EMBL/GenBank/DDBJ whole genome shotgun (WGS) entry which is preliminary data.</text>
</comment>